<dbReference type="Gene3D" id="3.40.630.30">
    <property type="match status" value="1"/>
</dbReference>
<dbReference type="CDD" id="cd04301">
    <property type="entry name" value="NAT_SF"/>
    <property type="match status" value="1"/>
</dbReference>
<organism evidence="2 3">
    <name type="scientific">Vagococcus humatus</name>
    <dbReference type="NCBI Taxonomy" id="1889241"/>
    <lineage>
        <taxon>Bacteria</taxon>
        <taxon>Bacillati</taxon>
        <taxon>Bacillota</taxon>
        <taxon>Bacilli</taxon>
        <taxon>Lactobacillales</taxon>
        <taxon>Enterococcaceae</taxon>
        <taxon>Vagococcus</taxon>
    </lineage>
</organism>
<accession>A0A429Z8C4</accession>
<evidence type="ECO:0000313" key="3">
    <source>
        <dbReference type="Proteomes" id="UP000277864"/>
    </source>
</evidence>
<name>A0A429Z8C4_9ENTE</name>
<comment type="caution">
    <text evidence="2">The sequence shown here is derived from an EMBL/GenBank/DDBJ whole genome shotgun (WGS) entry which is preliminary data.</text>
</comment>
<protein>
    <submittedName>
        <fullName evidence="2">GNAT family N-acetyltransferase</fullName>
    </submittedName>
</protein>
<dbReference type="Proteomes" id="UP000277864">
    <property type="component" value="Unassembled WGS sequence"/>
</dbReference>
<dbReference type="InterPro" id="IPR000182">
    <property type="entry name" value="GNAT_dom"/>
</dbReference>
<dbReference type="OrthoDB" id="9796171at2"/>
<dbReference type="PANTHER" id="PTHR13355">
    <property type="entry name" value="GLUCOSAMINE 6-PHOSPHATE N-ACETYLTRANSFERASE"/>
    <property type="match status" value="1"/>
</dbReference>
<evidence type="ECO:0000259" key="1">
    <source>
        <dbReference type="PROSITE" id="PS51186"/>
    </source>
</evidence>
<dbReference type="AlphaFoldDB" id="A0A429Z8C4"/>
<feature type="domain" description="N-acetyltransferase" evidence="1">
    <location>
        <begin position="3"/>
        <end position="142"/>
    </location>
</feature>
<evidence type="ECO:0000313" key="2">
    <source>
        <dbReference type="EMBL" id="RST89928.1"/>
    </source>
</evidence>
<dbReference type="InterPro" id="IPR039143">
    <property type="entry name" value="GNPNAT1-like"/>
</dbReference>
<dbReference type="PANTHER" id="PTHR13355:SF11">
    <property type="entry name" value="GLUCOSAMINE 6-PHOSPHATE N-ACETYLTRANSFERASE"/>
    <property type="match status" value="1"/>
</dbReference>
<reference evidence="2 3" key="1">
    <citation type="submission" date="2018-03" db="EMBL/GenBank/DDBJ databases">
        <authorList>
            <person name="Gulvik C.A."/>
        </authorList>
    </citation>
    <scope>NUCLEOTIDE SEQUENCE [LARGE SCALE GENOMIC DNA]</scope>
    <source>
        <strain evidence="2 3">JCM 31581</strain>
    </source>
</reference>
<keyword evidence="2" id="KW-0808">Transferase</keyword>
<dbReference type="EMBL" id="PXZH01000001">
    <property type="protein sequence ID" value="RST89928.1"/>
    <property type="molecule type" value="Genomic_DNA"/>
</dbReference>
<proteinExistence type="predicted"/>
<dbReference type="SUPFAM" id="SSF55729">
    <property type="entry name" value="Acyl-CoA N-acyltransferases (Nat)"/>
    <property type="match status" value="1"/>
</dbReference>
<gene>
    <name evidence="2" type="ORF">C7P63_02290</name>
</gene>
<dbReference type="InterPro" id="IPR016181">
    <property type="entry name" value="Acyl_CoA_acyltransferase"/>
</dbReference>
<keyword evidence="3" id="KW-1185">Reference proteome</keyword>
<dbReference type="GO" id="GO:0004343">
    <property type="term" value="F:glucosamine 6-phosphate N-acetyltransferase activity"/>
    <property type="evidence" value="ECO:0007669"/>
    <property type="project" value="TreeGrafter"/>
</dbReference>
<sequence length="142" mass="16090">MIFHTRELDSKIYTDAIHIRKEVFVLEQEVPEELEFESEAACIHFVSYLAGLPVATVRLLPLSSELGKIQRMAVLSDYRGHYLGQTLMKEVELVAKNQGLATLQLGAQLQALPFYEKLGYNVISEEFLDANIPHKLMAKTLI</sequence>
<dbReference type="RefSeq" id="WP_125942542.1">
    <property type="nucleotide sequence ID" value="NZ_PXZH01000001.1"/>
</dbReference>
<dbReference type="PROSITE" id="PS51186">
    <property type="entry name" value="GNAT"/>
    <property type="match status" value="1"/>
</dbReference>
<dbReference type="Pfam" id="PF13673">
    <property type="entry name" value="Acetyltransf_10"/>
    <property type="match status" value="1"/>
</dbReference>